<gene>
    <name evidence="1" type="ORF">GE300_06885</name>
</gene>
<dbReference type="CDD" id="cd06558">
    <property type="entry name" value="crotonase-like"/>
    <property type="match status" value="1"/>
</dbReference>
<dbReference type="InterPro" id="IPR001753">
    <property type="entry name" value="Enoyl-CoA_hydra/iso"/>
</dbReference>
<dbReference type="InterPro" id="IPR029045">
    <property type="entry name" value="ClpP/crotonase-like_dom_sf"/>
</dbReference>
<dbReference type="SUPFAM" id="SSF52096">
    <property type="entry name" value="ClpP/crotonase"/>
    <property type="match status" value="1"/>
</dbReference>
<dbReference type="RefSeq" id="WP_154445823.1">
    <property type="nucleotide sequence ID" value="NZ_WIND01000003.1"/>
</dbReference>
<dbReference type="GO" id="GO:0006635">
    <property type="term" value="P:fatty acid beta-oxidation"/>
    <property type="evidence" value="ECO:0007669"/>
    <property type="project" value="TreeGrafter"/>
</dbReference>
<dbReference type="Proteomes" id="UP000474957">
    <property type="component" value="Unassembled WGS sequence"/>
</dbReference>
<dbReference type="NCBIfam" id="NF004796">
    <property type="entry name" value="PRK06144.1"/>
    <property type="match status" value="1"/>
</dbReference>
<keyword evidence="2" id="KW-1185">Reference proteome</keyword>
<protein>
    <submittedName>
        <fullName evidence="1">Enoyl-CoA hydratase</fullName>
        <ecNumber evidence="1">4.2.1.17</ecNumber>
    </submittedName>
</protein>
<keyword evidence="1" id="KW-0456">Lyase</keyword>
<dbReference type="Pfam" id="PF00378">
    <property type="entry name" value="ECH_1"/>
    <property type="match status" value="1"/>
</dbReference>
<dbReference type="GO" id="GO:0004300">
    <property type="term" value="F:enoyl-CoA hydratase activity"/>
    <property type="evidence" value="ECO:0007669"/>
    <property type="project" value="UniProtKB-EC"/>
</dbReference>
<dbReference type="PANTHER" id="PTHR11941:SF54">
    <property type="entry name" value="ENOYL-COA HYDRATASE, MITOCHONDRIAL"/>
    <property type="match status" value="1"/>
</dbReference>
<comment type="caution">
    <text evidence="1">The sequence shown here is derived from an EMBL/GenBank/DDBJ whole genome shotgun (WGS) entry which is preliminary data.</text>
</comment>
<evidence type="ECO:0000313" key="2">
    <source>
        <dbReference type="Proteomes" id="UP000474957"/>
    </source>
</evidence>
<accession>A0A6L5YYG2</accession>
<dbReference type="PANTHER" id="PTHR11941">
    <property type="entry name" value="ENOYL-COA HYDRATASE-RELATED"/>
    <property type="match status" value="1"/>
</dbReference>
<evidence type="ECO:0000313" key="1">
    <source>
        <dbReference type="EMBL" id="MSU89343.1"/>
    </source>
</evidence>
<dbReference type="AlphaFoldDB" id="A0A6L5YYG2"/>
<name>A0A6L5YYG2_9RHOB</name>
<dbReference type="EC" id="4.2.1.17" evidence="1"/>
<sequence length="259" mass="27892">MSGDGEVTLQREGPVAHVTFDRPAARNAMTWAMYGQLDEICTDLAADRDLRAVVFRGAGGRSFVAGSDIAQFRDFTCGEDGLEYERSMDRHMARLLAIPVPTVAAIEGWAVGGGLSIAACCDLRVATRGTKLGIPIARTVGNCLSMASYRRLVDGIGAASSKRMLMLGEFLTAEEALASGFLVRVVKPDELDREIEAIVDRLLGNAPITLRVTKEAIRRIQTGEDGDGADLIAETYGSDDFRHGVAAFVNKEPPDWSGR</sequence>
<dbReference type="Gene3D" id="3.90.226.10">
    <property type="entry name" value="2-enoyl-CoA Hydratase, Chain A, domain 1"/>
    <property type="match status" value="1"/>
</dbReference>
<dbReference type="EMBL" id="WIND01000003">
    <property type="protein sequence ID" value="MSU89343.1"/>
    <property type="molecule type" value="Genomic_DNA"/>
</dbReference>
<reference evidence="1 2" key="1">
    <citation type="submission" date="2019-10" db="EMBL/GenBank/DDBJ databases">
        <title>Cognatihalovulum marinum gen. nov. sp. nov., a new member of the family Rhodobacteraceae isolated from deep seawater of the Northwest Indian Ocean.</title>
        <authorList>
            <person name="Ruan C."/>
            <person name="Wang J."/>
            <person name="Zheng X."/>
            <person name="Song L."/>
            <person name="Zhu Y."/>
            <person name="Huang Y."/>
            <person name="Lu Z."/>
            <person name="Du W."/>
            <person name="Huang L."/>
            <person name="Dai X."/>
        </authorList>
    </citation>
    <scope>NUCLEOTIDE SEQUENCE [LARGE SCALE GENOMIC DNA]</scope>
    <source>
        <strain evidence="1 2">2CG4</strain>
    </source>
</reference>
<organism evidence="1 2">
    <name type="scientific">Halovulum marinum</name>
    <dbReference type="NCBI Taxonomy" id="2662447"/>
    <lineage>
        <taxon>Bacteria</taxon>
        <taxon>Pseudomonadati</taxon>
        <taxon>Pseudomonadota</taxon>
        <taxon>Alphaproteobacteria</taxon>
        <taxon>Rhodobacterales</taxon>
        <taxon>Paracoccaceae</taxon>
        <taxon>Halovulum</taxon>
    </lineage>
</organism>
<proteinExistence type="predicted"/>